<accession>A0AAV4YC11</accession>
<gene>
    <name evidence="1" type="ORF">CEXT_114351</name>
</gene>
<comment type="caution">
    <text evidence="1">The sequence shown here is derived from an EMBL/GenBank/DDBJ whole genome shotgun (WGS) entry which is preliminary data.</text>
</comment>
<sequence>MDAHHRTSEGRSHECRQVTEEYLTELEREGEWMRGCGKFGIVSYPGGYGSESERKDDYPVREAKMIILKAGLVLSLRREGREPSSGESLEFRFH</sequence>
<keyword evidence="2" id="KW-1185">Reference proteome</keyword>
<protein>
    <submittedName>
        <fullName evidence="1">Uncharacterized protein</fullName>
    </submittedName>
</protein>
<organism evidence="1 2">
    <name type="scientific">Caerostris extrusa</name>
    <name type="common">Bark spider</name>
    <name type="synonym">Caerostris bankana</name>
    <dbReference type="NCBI Taxonomy" id="172846"/>
    <lineage>
        <taxon>Eukaryota</taxon>
        <taxon>Metazoa</taxon>
        <taxon>Ecdysozoa</taxon>
        <taxon>Arthropoda</taxon>
        <taxon>Chelicerata</taxon>
        <taxon>Arachnida</taxon>
        <taxon>Araneae</taxon>
        <taxon>Araneomorphae</taxon>
        <taxon>Entelegynae</taxon>
        <taxon>Araneoidea</taxon>
        <taxon>Araneidae</taxon>
        <taxon>Caerostris</taxon>
    </lineage>
</organism>
<proteinExistence type="predicted"/>
<evidence type="ECO:0000313" key="2">
    <source>
        <dbReference type="Proteomes" id="UP001054945"/>
    </source>
</evidence>
<dbReference type="Proteomes" id="UP001054945">
    <property type="component" value="Unassembled WGS sequence"/>
</dbReference>
<evidence type="ECO:0000313" key="1">
    <source>
        <dbReference type="EMBL" id="GIZ03531.1"/>
    </source>
</evidence>
<name>A0AAV4YC11_CAEEX</name>
<dbReference type="AlphaFoldDB" id="A0AAV4YC11"/>
<dbReference type="EMBL" id="BPLR01001616">
    <property type="protein sequence ID" value="GIZ03531.1"/>
    <property type="molecule type" value="Genomic_DNA"/>
</dbReference>
<reference evidence="1 2" key="1">
    <citation type="submission" date="2021-06" db="EMBL/GenBank/DDBJ databases">
        <title>Caerostris extrusa draft genome.</title>
        <authorList>
            <person name="Kono N."/>
            <person name="Arakawa K."/>
        </authorList>
    </citation>
    <scope>NUCLEOTIDE SEQUENCE [LARGE SCALE GENOMIC DNA]</scope>
</reference>